<keyword evidence="4" id="KW-0560">Oxidoreductase</keyword>
<dbReference type="GO" id="GO:0031418">
    <property type="term" value="F:L-ascorbic acid binding"/>
    <property type="evidence" value="ECO:0007669"/>
    <property type="project" value="InterPro"/>
</dbReference>
<evidence type="ECO:0000256" key="3">
    <source>
        <dbReference type="ARBA" id="ARBA00022964"/>
    </source>
</evidence>
<dbReference type="AlphaFoldDB" id="A0A1Z5JBV8"/>
<proteinExistence type="predicted"/>
<evidence type="ECO:0000259" key="6">
    <source>
        <dbReference type="PROSITE" id="PS51471"/>
    </source>
</evidence>
<dbReference type="OrthoDB" id="420380at2759"/>
<dbReference type="GO" id="GO:0004656">
    <property type="term" value="F:procollagen-proline 4-dioxygenase activity"/>
    <property type="evidence" value="ECO:0007669"/>
    <property type="project" value="TreeGrafter"/>
</dbReference>
<accession>A0A1Z5JBV8</accession>
<keyword evidence="5" id="KW-0408">Iron</keyword>
<dbReference type="PANTHER" id="PTHR10869">
    <property type="entry name" value="PROLYL 4-HYDROXYLASE ALPHA SUBUNIT"/>
    <property type="match status" value="1"/>
</dbReference>
<evidence type="ECO:0000256" key="5">
    <source>
        <dbReference type="ARBA" id="ARBA00023004"/>
    </source>
</evidence>
<protein>
    <submittedName>
        <fullName evidence="7">Hypoxia-inducible factor prolyl 4-hydroxylase</fullName>
    </submittedName>
</protein>
<keyword evidence="2" id="KW-0479">Metal-binding</keyword>
<dbReference type="SMART" id="SM00702">
    <property type="entry name" value="P4Hc"/>
    <property type="match status" value="1"/>
</dbReference>
<dbReference type="Proteomes" id="UP000198406">
    <property type="component" value="Unassembled WGS sequence"/>
</dbReference>
<comment type="cofactor">
    <cofactor evidence="1">
        <name>L-ascorbate</name>
        <dbReference type="ChEBI" id="CHEBI:38290"/>
    </cofactor>
</comment>
<keyword evidence="3" id="KW-0223">Dioxygenase</keyword>
<dbReference type="InterPro" id="IPR005123">
    <property type="entry name" value="Oxoglu/Fe-dep_dioxygenase_dom"/>
</dbReference>
<evidence type="ECO:0000256" key="1">
    <source>
        <dbReference type="ARBA" id="ARBA00001961"/>
    </source>
</evidence>
<dbReference type="GO" id="GO:0005783">
    <property type="term" value="C:endoplasmic reticulum"/>
    <property type="evidence" value="ECO:0007669"/>
    <property type="project" value="TreeGrafter"/>
</dbReference>
<dbReference type="PANTHER" id="PTHR10869:SF226">
    <property type="entry name" value="PROLYL 4-HYDROXYLASE ALPHA SUBUNIT DOMAIN-CONTAINING PROTEIN"/>
    <property type="match status" value="1"/>
</dbReference>
<dbReference type="InterPro" id="IPR045054">
    <property type="entry name" value="P4HA-like"/>
</dbReference>
<dbReference type="Pfam" id="PF13640">
    <property type="entry name" value="2OG-FeII_Oxy_3"/>
    <property type="match status" value="1"/>
</dbReference>
<dbReference type="EMBL" id="BDSP01000038">
    <property type="protein sequence ID" value="GAX11251.1"/>
    <property type="molecule type" value="Genomic_DNA"/>
</dbReference>
<name>A0A1Z5JBV8_FISSO</name>
<keyword evidence="8" id="KW-1185">Reference proteome</keyword>
<dbReference type="Gene3D" id="2.60.120.620">
    <property type="entry name" value="q2cbj1_9rhob like domain"/>
    <property type="match status" value="1"/>
</dbReference>
<reference evidence="7 8" key="1">
    <citation type="journal article" date="2015" name="Plant Cell">
        <title>Oil accumulation by the oleaginous diatom Fistulifera solaris as revealed by the genome and transcriptome.</title>
        <authorList>
            <person name="Tanaka T."/>
            <person name="Maeda Y."/>
            <person name="Veluchamy A."/>
            <person name="Tanaka M."/>
            <person name="Abida H."/>
            <person name="Marechal E."/>
            <person name="Bowler C."/>
            <person name="Muto M."/>
            <person name="Sunaga Y."/>
            <person name="Tanaka M."/>
            <person name="Yoshino T."/>
            <person name="Taniguchi T."/>
            <person name="Fukuda Y."/>
            <person name="Nemoto M."/>
            <person name="Matsumoto M."/>
            <person name="Wong P.S."/>
            <person name="Aburatani S."/>
            <person name="Fujibuchi W."/>
        </authorList>
    </citation>
    <scope>NUCLEOTIDE SEQUENCE [LARGE SCALE GENOMIC DNA]</scope>
    <source>
        <strain evidence="7 8">JPCC DA0580</strain>
    </source>
</reference>
<gene>
    <name evidence="7" type="ORF">FisN_34Hh027</name>
</gene>
<feature type="domain" description="Fe2OG dioxygenase" evidence="6">
    <location>
        <begin position="263"/>
        <end position="369"/>
    </location>
</feature>
<evidence type="ECO:0000256" key="2">
    <source>
        <dbReference type="ARBA" id="ARBA00022723"/>
    </source>
</evidence>
<evidence type="ECO:0000256" key="4">
    <source>
        <dbReference type="ARBA" id="ARBA00023002"/>
    </source>
</evidence>
<dbReference type="InParanoid" id="A0A1Z5JBV8"/>
<sequence>MEYNVGDGPQETFVYVEPAPLDRNNSTSPQPPPSFSGRHVKFFNLLTVPIELYWEQETKTSLVKVLRPLSTAGITAFVDHVFSFRLREVVVERFRVRADASNVFSIPLKVVDRMSQYYQLPERTQPQEESYQWLTKTLVYNDFYYNATGRSFLSRYGRLPPRHFMWPAEYVGQEHKVENWTLTVLSCAPRVFEVRDFLSSTEVEHLLHLAQHKELQQSQVSDNAAANGTRSSYNTWIGRRESPLIEEVYRRAYNLLQVPHTLDVTEPLQVVRYRQKEAYKMHADFGYPDPSHPEQPTRFATLLLYLNAVAHGGETAFPLCGDLRVRPEVGKAVLFYLQTPDGNMDEKSLHEALPVIEGEKWLANLWFWDPVKDVASLQ</sequence>
<dbReference type="PROSITE" id="PS51471">
    <property type="entry name" value="FE2OG_OXY"/>
    <property type="match status" value="1"/>
</dbReference>
<dbReference type="InterPro" id="IPR044862">
    <property type="entry name" value="Pro_4_hyd_alph_FE2OG_OXY"/>
</dbReference>
<dbReference type="InterPro" id="IPR006620">
    <property type="entry name" value="Pro_4_hyd_alph"/>
</dbReference>
<organism evidence="7 8">
    <name type="scientific">Fistulifera solaris</name>
    <name type="common">Oleaginous diatom</name>
    <dbReference type="NCBI Taxonomy" id="1519565"/>
    <lineage>
        <taxon>Eukaryota</taxon>
        <taxon>Sar</taxon>
        <taxon>Stramenopiles</taxon>
        <taxon>Ochrophyta</taxon>
        <taxon>Bacillariophyta</taxon>
        <taxon>Bacillariophyceae</taxon>
        <taxon>Bacillariophycidae</taxon>
        <taxon>Naviculales</taxon>
        <taxon>Naviculaceae</taxon>
        <taxon>Fistulifera</taxon>
    </lineage>
</organism>
<evidence type="ECO:0000313" key="7">
    <source>
        <dbReference type="EMBL" id="GAX11251.1"/>
    </source>
</evidence>
<comment type="caution">
    <text evidence="7">The sequence shown here is derived from an EMBL/GenBank/DDBJ whole genome shotgun (WGS) entry which is preliminary data.</text>
</comment>
<dbReference type="GO" id="GO:0005506">
    <property type="term" value="F:iron ion binding"/>
    <property type="evidence" value="ECO:0007669"/>
    <property type="project" value="InterPro"/>
</dbReference>
<evidence type="ECO:0000313" key="8">
    <source>
        <dbReference type="Proteomes" id="UP000198406"/>
    </source>
</evidence>